<dbReference type="OMA" id="YRKQEEW"/>
<dbReference type="GO" id="GO:0003723">
    <property type="term" value="F:RNA binding"/>
    <property type="evidence" value="ECO:0007669"/>
    <property type="project" value="InterPro"/>
</dbReference>
<dbReference type="PANTHER" id="PTHR13238">
    <property type="entry name" value="PROTEIN C21ORF59"/>
    <property type="match status" value="1"/>
</dbReference>
<accession>G0R0S5</accession>
<dbReference type="eggNOG" id="ENOG502QQ3Z">
    <property type="taxonomic scope" value="Eukaryota"/>
</dbReference>
<dbReference type="AlphaFoldDB" id="G0R0S5"/>
<dbReference type="InParanoid" id="G0R0S5"/>
<proteinExistence type="inferred from homology"/>
<comment type="similarity">
    <text evidence="1">Belongs to the CFAP298 family.</text>
</comment>
<sequence>MKSKAEVRRNINMGGAYVNGEKITIEEAQNLSQLIKDKAFLNKYLVIRFEFNQFLYEVTNATPIEQLIEQLVEINNLRIIIDRLAVSIEDLATHGVMKPEELRGLSEPEVIKQTMETLSNDKKKYCEPPVPKNGERYNQDPSAYRYGLILNEQVTNMMIEQVVQAKQAISKENVALKKNLVASQLKQQIDLLRGAVMIAYPGYYGLPEWEPAKLILENQFQFEGREFDVGDYLEAKNTSLWWAGKELLRSKLLRDYTGKNEKTKIIAKLTKTGSSAPAREPMIDQETHKKMLSYYYKKQEENKKKMMRINT</sequence>
<protein>
    <submittedName>
        <fullName evidence="2">Uncharacterized protein</fullName>
    </submittedName>
</protein>
<dbReference type="GO" id="GO:0003352">
    <property type="term" value="P:regulation of cilium movement"/>
    <property type="evidence" value="ECO:0007669"/>
    <property type="project" value="InterPro"/>
</dbReference>
<evidence type="ECO:0000313" key="3">
    <source>
        <dbReference type="Proteomes" id="UP000008983"/>
    </source>
</evidence>
<gene>
    <name evidence="2" type="ORF">IMG5_166570</name>
</gene>
<dbReference type="FunCoup" id="G0R0S5">
    <property type="interactions" value="28"/>
</dbReference>
<dbReference type="Proteomes" id="UP000008983">
    <property type="component" value="Unassembled WGS sequence"/>
</dbReference>
<reference evidence="2 3" key="1">
    <citation type="submission" date="2011-07" db="EMBL/GenBank/DDBJ databases">
        <authorList>
            <person name="Coyne R."/>
            <person name="Brami D."/>
            <person name="Johnson J."/>
            <person name="Hostetler J."/>
            <person name="Hannick L."/>
            <person name="Clark T."/>
            <person name="Cassidy-Hanley D."/>
            <person name="Inman J."/>
        </authorList>
    </citation>
    <scope>NUCLEOTIDE SEQUENCE [LARGE SCALE GENOMIC DNA]</scope>
    <source>
        <strain evidence="2 3">G5</strain>
    </source>
</reference>
<dbReference type="OrthoDB" id="276065at2759"/>
<dbReference type="GeneID" id="14905026"/>
<evidence type="ECO:0000313" key="2">
    <source>
        <dbReference type="EMBL" id="EGR28937.1"/>
    </source>
</evidence>
<dbReference type="Gene3D" id="3.10.290.10">
    <property type="entry name" value="RNA-binding S4 domain"/>
    <property type="match status" value="1"/>
</dbReference>
<dbReference type="EMBL" id="GL984202">
    <property type="protein sequence ID" value="EGR28937.1"/>
    <property type="molecule type" value="Genomic_DNA"/>
</dbReference>
<dbReference type="PANTHER" id="PTHR13238:SF0">
    <property type="entry name" value="CILIA- AND FLAGELLA-ASSOCIATED PROTEIN 298"/>
    <property type="match status" value="1"/>
</dbReference>
<name>G0R0S5_ICHMU</name>
<dbReference type="RefSeq" id="XP_004030173.1">
    <property type="nucleotide sequence ID" value="XM_004030125.1"/>
</dbReference>
<evidence type="ECO:0000256" key="1">
    <source>
        <dbReference type="ARBA" id="ARBA00009619"/>
    </source>
</evidence>
<dbReference type="InterPro" id="IPR021298">
    <property type="entry name" value="CFAP298"/>
</dbReference>
<organism evidence="2 3">
    <name type="scientific">Ichthyophthirius multifiliis</name>
    <name type="common">White spot disease agent</name>
    <name type="synonym">Ich</name>
    <dbReference type="NCBI Taxonomy" id="5932"/>
    <lineage>
        <taxon>Eukaryota</taxon>
        <taxon>Sar</taxon>
        <taxon>Alveolata</taxon>
        <taxon>Ciliophora</taxon>
        <taxon>Intramacronucleata</taxon>
        <taxon>Oligohymenophorea</taxon>
        <taxon>Hymenostomatida</taxon>
        <taxon>Ophryoglenina</taxon>
        <taxon>Ichthyophthirius</taxon>
    </lineage>
</organism>
<dbReference type="InterPro" id="IPR036986">
    <property type="entry name" value="S4_RNA-bd_sf"/>
</dbReference>
<dbReference type="Pfam" id="PF11069">
    <property type="entry name" value="CFAP298"/>
    <property type="match status" value="1"/>
</dbReference>
<keyword evidence="3" id="KW-1185">Reference proteome</keyword>